<keyword evidence="1" id="KW-0812">Transmembrane</keyword>
<dbReference type="InParanoid" id="A0A2H3DMR5"/>
<dbReference type="AlphaFoldDB" id="A0A2H3DMR5"/>
<organism evidence="2 3">
    <name type="scientific">Armillaria gallica</name>
    <name type="common">Bulbous honey fungus</name>
    <name type="synonym">Armillaria bulbosa</name>
    <dbReference type="NCBI Taxonomy" id="47427"/>
    <lineage>
        <taxon>Eukaryota</taxon>
        <taxon>Fungi</taxon>
        <taxon>Dikarya</taxon>
        <taxon>Basidiomycota</taxon>
        <taxon>Agaricomycotina</taxon>
        <taxon>Agaricomycetes</taxon>
        <taxon>Agaricomycetidae</taxon>
        <taxon>Agaricales</taxon>
        <taxon>Marasmiineae</taxon>
        <taxon>Physalacriaceae</taxon>
        <taxon>Armillaria</taxon>
    </lineage>
</organism>
<dbReference type="Proteomes" id="UP000217790">
    <property type="component" value="Unassembled WGS sequence"/>
</dbReference>
<keyword evidence="3" id="KW-1185">Reference proteome</keyword>
<evidence type="ECO:0000313" key="3">
    <source>
        <dbReference type="Proteomes" id="UP000217790"/>
    </source>
</evidence>
<keyword evidence="1" id="KW-1133">Transmembrane helix</keyword>
<accession>A0A2H3DMR5</accession>
<evidence type="ECO:0000256" key="1">
    <source>
        <dbReference type="SAM" id="Phobius"/>
    </source>
</evidence>
<dbReference type="EMBL" id="KZ293665">
    <property type="protein sequence ID" value="PBK90377.1"/>
    <property type="molecule type" value="Genomic_DNA"/>
</dbReference>
<dbReference type="OrthoDB" id="2923771at2759"/>
<evidence type="ECO:0000313" key="2">
    <source>
        <dbReference type="EMBL" id="PBK90377.1"/>
    </source>
</evidence>
<feature type="transmembrane region" description="Helical" evidence="1">
    <location>
        <begin position="279"/>
        <end position="295"/>
    </location>
</feature>
<protein>
    <submittedName>
        <fullName evidence="2">Uncharacterized protein</fullName>
    </submittedName>
</protein>
<dbReference type="STRING" id="47427.A0A2H3DMR5"/>
<proteinExistence type="predicted"/>
<gene>
    <name evidence="2" type="ORF">ARMGADRAFT_1032420</name>
</gene>
<feature type="transmembrane region" description="Helical" evidence="1">
    <location>
        <begin position="248"/>
        <end position="272"/>
    </location>
</feature>
<keyword evidence="1" id="KW-0472">Membrane</keyword>
<sequence length="499" mass="56631">MCSEQMTSPRSSSRVSFCFTTTLSFLIFIPTSCLTLSLSQNAGGEVVCTTNPDSEDPNRTEWKIFLHADLLSADVPEATMFVDWFISGDTCEVDCSAVNIFFDDRCHDGLSSNNRPIDPIFVWNITANHDDSLANIVIFRTKHIIGPAYQYIFQYNPIKMISHRTLSPYPFDSYHSGIIAFAEEILTNKPVSLAILSISVPCWEIFGQETISAGVMLQRSILVIGYCLAITVIFCSGFPLVLHGFSTLMLPFIWIGMVALMICPIMITTLVFSHRQRNKIVVVPIGTLFAFTQLRSTMPGAPEGFDFAGLLPCLVLLSICAMTMVGIYLFSDPHDPSRKAFTWGELDGHTVLDFTYRQRDGRHPTLLRFLWLILTVKIRLEELVGGNSQHSVIDNKQIRGKLDARWFLDGGWKGQYRHLINIVKQRKRRRVGYLHRTIITCFWMVHGWLIEVVEVILEIVEHISVTIEIYGLEAGRIRELVQDEVFRQMIATSDMDRLD</sequence>
<reference evidence="3" key="1">
    <citation type="journal article" date="2017" name="Nat. Ecol. Evol.">
        <title>Genome expansion and lineage-specific genetic innovations in the forest pathogenic fungi Armillaria.</title>
        <authorList>
            <person name="Sipos G."/>
            <person name="Prasanna A.N."/>
            <person name="Walter M.C."/>
            <person name="O'Connor E."/>
            <person name="Balint B."/>
            <person name="Krizsan K."/>
            <person name="Kiss B."/>
            <person name="Hess J."/>
            <person name="Varga T."/>
            <person name="Slot J."/>
            <person name="Riley R."/>
            <person name="Boka B."/>
            <person name="Rigling D."/>
            <person name="Barry K."/>
            <person name="Lee J."/>
            <person name="Mihaltcheva S."/>
            <person name="LaButti K."/>
            <person name="Lipzen A."/>
            <person name="Waldron R."/>
            <person name="Moloney N.M."/>
            <person name="Sperisen C."/>
            <person name="Kredics L."/>
            <person name="Vagvoelgyi C."/>
            <person name="Patrignani A."/>
            <person name="Fitzpatrick D."/>
            <person name="Nagy I."/>
            <person name="Doyle S."/>
            <person name="Anderson J.B."/>
            <person name="Grigoriev I.V."/>
            <person name="Gueldener U."/>
            <person name="Muensterkoetter M."/>
            <person name="Nagy L.G."/>
        </authorList>
    </citation>
    <scope>NUCLEOTIDE SEQUENCE [LARGE SCALE GENOMIC DNA]</scope>
    <source>
        <strain evidence="3">Ar21-2</strain>
    </source>
</reference>
<feature type="transmembrane region" description="Helical" evidence="1">
    <location>
        <begin position="307"/>
        <end position="330"/>
    </location>
</feature>
<feature type="transmembrane region" description="Helical" evidence="1">
    <location>
        <begin position="221"/>
        <end position="242"/>
    </location>
</feature>
<feature type="transmembrane region" description="Helical" evidence="1">
    <location>
        <begin position="433"/>
        <end position="450"/>
    </location>
</feature>
<name>A0A2H3DMR5_ARMGA</name>